<protein>
    <submittedName>
        <fullName evidence="2">XRE family transcriptional regulator</fullName>
    </submittedName>
</protein>
<dbReference type="RefSeq" id="WP_044865824.1">
    <property type="nucleotide sequence ID" value="NZ_JZYX01000078.1"/>
</dbReference>
<sequence>MNNIRKIRRNIGLTQRQMAEELNLTTGAVCHYEKNKRSLSLEQCRAIVAALNKHGASVSVDDVFPPINSNAA</sequence>
<accession>A0A0F1A1V3</accession>
<dbReference type="PROSITE" id="PS50943">
    <property type="entry name" value="HTH_CROC1"/>
    <property type="match status" value="1"/>
</dbReference>
<dbReference type="PATRIC" id="fig|1619248.3.peg.4806"/>
<proteinExistence type="predicted"/>
<dbReference type="InterPro" id="IPR010982">
    <property type="entry name" value="Lambda_DNA-bd_dom_sf"/>
</dbReference>
<comment type="caution">
    <text evidence="2">The sequence shown here is derived from an EMBL/GenBank/DDBJ whole genome shotgun (WGS) entry which is preliminary data.</text>
</comment>
<dbReference type="Gene3D" id="1.10.260.40">
    <property type="entry name" value="lambda repressor-like DNA-binding domains"/>
    <property type="match status" value="1"/>
</dbReference>
<evidence type="ECO:0000259" key="1">
    <source>
        <dbReference type="PROSITE" id="PS50943"/>
    </source>
</evidence>
<dbReference type="AlphaFoldDB" id="A0A0F1A1V3"/>
<gene>
    <name evidence="2" type="ORF">SS37_24045</name>
</gene>
<dbReference type="Pfam" id="PF01381">
    <property type="entry name" value="HTH_3"/>
    <property type="match status" value="1"/>
</dbReference>
<dbReference type="SUPFAM" id="SSF47413">
    <property type="entry name" value="lambda repressor-like DNA-binding domains"/>
    <property type="match status" value="1"/>
</dbReference>
<dbReference type="CDD" id="cd00093">
    <property type="entry name" value="HTH_XRE"/>
    <property type="match status" value="1"/>
</dbReference>
<evidence type="ECO:0000313" key="2">
    <source>
        <dbReference type="EMBL" id="KJN15782.1"/>
    </source>
</evidence>
<dbReference type="InterPro" id="IPR001387">
    <property type="entry name" value="Cro/C1-type_HTH"/>
</dbReference>
<dbReference type="GO" id="GO:0003677">
    <property type="term" value="F:DNA binding"/>
    <property type="evidence" value="ECO:0007669"/>
    <property type="project" value="InterPro"/>
</dbReference>
<dbReference type="EMBL" id="JZYX01000078">
    <property type="protein sequence ID" value="KJN15782.1"/>
    <property type="molecule type" value="Genomic_DNA"/>
</dbReference>
<reference evidence="2 3" key="1">
    <citation type="submission" date="2015-03" db="EMBL/GenBank/DDBJ databases">
        <authorList>
            <person name="McCorrison J."/>
            <person name="Sanka R."/>
            <person name="Adams M."/>
            <person name="Brinkac L."/>
            <person name="Nierman W."/>
            <person name="Sutton G."/>
            <person name="Nelson K."/>
            <person name="Kiedrowski L."/>
            <person name="Guerrero D."/>
            <person name="Bonomo R."/>
        </authorList>
    </citation>
    <scope>NUCLEOTIDE SEQUENCE [LARGE SCALE GENOMIC DNA]</scope>
    <source>
        <strain evidence="2 3">35699</strain>
    </source>
</reference>
<evidence type="ECO:0000313" key="3">
    <source>
        <dbReference type="Proteomes" id="UP000033352"/>
    </source>
</evidence>
<dbReference type="Proteomes" id="UP000033352">
    <property type="component" value="Unassembled WGS sequence"/>
</dbReference>
<name>A0A0F1A1V3_9ENTR</name>
<dbReference type="OrthoDB" id="6877645at2"/>
<dbReference type="SMART" id="SM00530">
    <property type="entry name" value="HTH_XRE"/>
    <property type="match status" value="1"/>
</dbReference>
<organism evidence="2 3">
    <name type="scientific">Enterobacter sichuanensis</name>
    <dbReference type="NCBI Taxonomy" id="2071710"/>
    <lineage>
        <taxon>Bacteria</taxon>
        <taxon>Pseudomonadati</taxon>
        <taxon>Pseudomonadota</taxon>
        <taxon>Gammaproteobacteria</taxon>
        <taxon>Enterobacterales</taxon>
        <taxon>Enterobacteriaceae</taxon>
        <taxon>Enterobacter</taxon>
        <taxon>Enterobacter cloacae complex</taxon>
    </lineage>
</organism>
<feature type="domain" description="HTH cro/C1-type" evidence="1">
    <location>
        <begin position="4"/>
        <end position="58"/>
    </location>
</feature>